<dbReference type="EMBL" id="CM001222">
    <property type="protein sequence ID" value="AES74709.1"/>
    <property type="molecule type" value="Genomic_DNA"/>
</dbReference>
<proteinExistence type="predicted"/>
<reference evidence="2" key="3">
    <citation type="submission" date="2015-04" db="UniProtKB">
        <authorList>
            <consortium name="EnsemblPlants"/>
        </authorList>
    </citation>
    <scope>IDENTIFICATION</scope>
    <source>
        <strain evidence="2">cv. Jemalong A17</strain>
    </source>
</reference>
<keyword evidence="3" id="KW-1185">Reference proteome</keyword>
<sequence length="130" mass="14856">MQSHTYTASGSLSFRCESVHLEAVGSRSLSCLVHRRPLPALVSLGCYMSTSFRMVRPRTTPYWERSALIPIVTSQTTLIFFPDMELHPDRDRGNIPTMTTSDKREWLEHTIVQGQRKQECWTRTISGARA</sequence>
<dbReference type="HOGENOM" id="CLU_1941235_0_0_1"/>
<evidence type="ECO:0000313" key="1">
    <source>
        <dbReference type="EMBL" id="AES74709.1"/>
    </source>
</evidence>
<dbReference type="AlphaFoldDB" id="G7KKI0"/>
<reference evidence="1 3" key="2">
    <citation type="journal article" date="2014" name="BMC Genomics">
        <title>An improved genome release (version Mt4.0) for the model legume Medicago truncatula.</title>
        <authorList>
            <person name="Tang H."/>
            <person name="Krishnakumar V."/>
            <person name="Bidwell S."/>
            <person name="Rosen B."/>
            <person name="Chan A."/>
            <person name="Zhou S."/>
            <person name="Gentzbittel L."/>
            <person name="Childs K.L."/>
            <person name="Yandell M."/>
            <person name="Gundlach H."/>
            <person name="Mayer K.F."/>
            <person name="Schwartz D.C."/>
            <person name="Town C.D."/>
        </authorList>
    </citation>
    <scope>GENOME REANNOTATION</scope>
    <source>
        <strain evidence="2 3">cv. Jemalong A17</strain>
    </source>
</reference>
<evidence type="ECO:0000313" key="2">
    <source>
        <dbReference type="EnsemblPlants" id="AES74709"/>
    </source>
</evidence>
<organism evidence="1 3">
    <name type="scientific">Medicago truncatula</name>
    <name type="common">Barrel medic</name>
    <name type="synonym">Medicago tribuloides</name>
    <dbReference type="NCBI Taxonomy" id="3880"/>
    <lineage>
        <taxon>Eukaryota</taxon>
        <taxon>Viridiplantae</taxon>
        <taxon>Streptophyta</taxon>
        <taxon>Embryophyta</taxon>
        <taxon>Tracheophyta</taxon>
        <taxon>Spermatophyta</taxon>
        <taxon>Magnoliopsida</taxon>
        <taxon>eudicotyledons</taxon>
        <taxon>Gunneridae</taxon>
        <taxon>Pentapetalae</taxon>
        <taxon>rosids</taxon>
        <taxon>fabids</taxon>
        <taxon>Fabales</taxon>
        <taxon>Fabaceae</taxon>
        <taxon>Papilionoideae</taxon>
        <taxon>50 kb inversion clade</taxon>
        <taxon>NPAAA clade</taxon>
        <taxon>Hologalegina</taxon>
        <taxon>IRL clade</taxon>
        <taxon>Trifolieae</taxon>
        <taxon>Medicago</taxon>
    </lineage>
</organism>
<dbReference type="EnsemblPlants" id="AES74709">
    <property type="protein sequence ID" value="AES74709"/>
    <property type="gene ID" value="MTR_6g012230"/>
</dbReference>
<dbReference type="PaxDb" id="3880-AES74709"/>
<name>G7KKI0_MEDTR</name>
<evidence type="ECO:0000313" key="3">
    <source>
        <dbReference type="Proteomes" id="UP000002051"/>
    </source>
</evidence>
<reference evidence="1 3" key="1">
    <citation type="journal article" date="2011" name="Nature">
        <title>The Medicago genome provides insight into the evolution of rhizobial symbioses.</title>
        <authorList>
            <person name="Young N.D."/>
            <person name="Debelle F."/>
            <person name="Oldroyd G.E."/>
            <person name="Geurts R."/>
            <person name="Cannon S.B."/>
            <person name="Udvardi M.K."/>
            <person name="Benedito V.A."/>
            <person name="Mayer K.F."/>
            <person name="Gouzy J."/>
            <person name="Schoof H."/>
            <person name="Van de Peer Y."/>
            <person name="Proost S."/>
            <person name="Cook D.R."/>
            <person name="Meyers B.C."/>
            <person name="Spannagl M."/>
            <person name="Cheung F."/>
            <person name="De Mita S."/>
            <person name="Krishnakumar V."/>
            <person name="Gundlach H."/>
            <person name="Zhou S."/>
            <person name="Mudge J."/>
            <person name="Bharti A.K."/>
            <person name="Murray J.D."/>
            <person name="Naoumkina M.A."/>
            <person name="Rosen B."/>
            <person name="Silverstein K.A."/>
            <person name="Tang H."/>
            <person name="Rombauts S."/>
            <person name="Zhao P.X."/>
            <person name="Zhou P."/>
            <person name="Barbe V."/>
            <person name="Bardou P."/>
            <person name="Bechner M."/>
            <person name="Bellec A."/>
            <person name="Berger A."/>
            <person name="Berges H."/>
            <person name="Bidwell S."/>
            <person name="Bisseling T."/>
            <person name="Choisne N."/>
            <person name="Couloux A."/>
            <person name="Denny R."/>
            <person name="Deshpande S."/>
            <person name="Dai X."/>
            <person name="Doyle J.J."/>
            <person name="Dudez A.M."/>
            <person name="Farmer A.D."/>
            <person name="Fouteau S."/>
            <person name="Franken C."/>
            <person name="Gibelin C."/>
            <person name="Gish J."/>
            <person name="Goldstein S."/>
            <person name="Gonzalez A.J."/>
            <person name="Green P.J."/>
            <person name="Hallab A."/>
            <person name="Hartog M."/>
            <person name="Hua A."/>
            <person name="Humphray S.J."/>
            <person name="Jeong D.H."/>
            <person name="Jing Y."/>
            <person name="Jocker A."/>
            <person name="Kenton S.M."/>
            <person name="Kim D.J."/>
            <person name="Klee K."/>
            <person name="Lai H."/>
            <person name="Lang C."/>
            <person name="Lin S."/>
            <person name="Macmil S.L."/>
            <person name="Magdelenat G."/>
            <person name="Matthews L."/>
            <person name="McCorrison J."/>
            <person name="Monaghan E.L."/>
            <person name="Mun J.H."/>
            <person name="Najar F.Z."/>
            <person name="Nicholson C."/>
            <person name="Noirot C."/>
            <person name="O'Bleness M."/>
            <person name="Paule C.R."/>
            <person name="Poulain J."/>
            <person name="Prion F."/>
            <person name="Qin B."/>
            <person name="Qu C."/>
            <person name="Retzel E.F."/>
            <person name="Riddle C."/>
            <person name="Sallet E."/>
            <person name="Samain S."/>
            <person name="Samson N."/>
            <person name="Sanders I."/>
            <person name="Saurat O."/>
            <person name="Scarpelli C."/>
            <person name="Schiex T."/>
            <person name="Segurens B."/>
            <person name="Severin A.J."/>
            <person name="Sherrier D.J."/>
            <person name="Shi R."/>
            <person name="Sims S."/>
            <person name="Singer S.R."/>
            <person name="Sinharoy S."/>
            <person name="Sterck L."/>
            <person name="Viollet A."/>
            <person name="Wang B.B."/>
            <person name="Wang K."/>
            <person name="Wang M."/>
            <person name="Wang X."/>
            <person name="Warfsmann J."/>
            <person name="Weissenbach J."/>
            <person name="White D.D."/>
            <person name="White J.D."/>
            <person name="Wiley G.B."/>
            <person name="Wincker P."/>
            <person name="Xing Y."/>
            <person name="Yang L."/>
            <person name="Yao Z."/>
            <person name="Ying F."/>
            <person name="Zhai J."/>
            <person name="Zhou L."/>
            <person name="Zuber A."/>
            <person name="Denarie J."/>
            <person name="Dixon R.A."/>
            <person name="May G.D."/>
            <person name="Schwartz D.C."/>
            <person name="Rogers J."/>
            <person name="Quetier F."/>
            <person name="Town C.D."/>
            <person name="Roe B.A."/>
        </authorList>
    </citation>
    <scope>NUCLEOTIDE SEQUENCE [LARGE SCALE GENOMIC DNA]</scope>
    <source>
        <strain evidence="1">A17</strain>
        <strain evidence="2 3">cv. Jemalong A17</strain>
    </source>
</reference>
<accession>G7KKI0</accession>
<protein>
    <submittedName>
        <fullName evidence="1 2">Uncharacterized protein</fullName>
    </submittedName>
</protein>
<gene>
    <name evidence="1" type="ordered locus">MTR_6g012230</name>
</gene>
<dbReference type="Proteomes" id="UP000002051">
    <property type="component" value="Chromosome 6"/>
</dbReference>